<feature type="domain" description="Integrase catalytic" evidence="1">
    <location>
        <begin position="6"/>
        <end position="164"/>
    </location>
</feature>
<evidence type="ECO:0000313" key="2">
    <source>
        <dbReference type="EMBL" id="MBY83542.1"/>
    </source>
</evidence>
<dbReference type="InterPro" id="IPR012337">
    <property type="entry name" value="RNaseH-like_sf"/>
</dbReference>
<dbReference type="InterPro" id="IPR001584">
    <property type="entry name" value="Integrase_cat-core"/>
</dbReference>
<dbReference type="PROSITE" id="PS50994">
    <property type="entry name" value="INTEGRASE"/>
    <property type="match status" value="1"/>
</dbReference>
<sequence>MLIMTTANRPFDRICLDVVEPLPSTPSNNMFILTIQDELSRYALAVALPRTDTSIVAQAFVEFFVCIYGIPTSILTDRGTNFLSDLFKQTCKILNIGQNKTTPWHPQTNGYLERSHKTLKTYLRSFVDKDNNWDTLLCYAMFTYNTTIHTFTGFTPYEFIFGKQPNISANFFRDPEPQYNYENYALDLKRIMRETQEAARSK</sequence>
<dbReference type="InterPro" id="IPR050951">
    <property type="entry name" value="Retrovirus_Pol_polyprotein"/>
</dbReference>
<dbReference type="PANTHER" id="PTHR37984">
    <property type="entry name" value="PROTEIN CBG26694"/>
    <property type="match status" value="1"/>
</dbReference>
<dbReference type="Pfam" id="PF00665">
    <property type="entry name" value="rve"/>
    <property type="match status" value="1"/>
</dbReference>
<dbReference type="OrthoDB" id="6606864at2759"/>
<protein>
    <submittedName>
        <fullName evidence="2">Retrovirus-related Pol polyprotein</fullName>
    </submittedName>
</protein>
<dbReference type="EMBL" id="GGMS01014339">
    <property type="protein sequence ID" value="MBY83542.1"/>
    <property type="molecule type" value="Transcribed_RNA"/>
</dbReference>
<accession>A0A2S2R2I3</accession>
<reference evidence="2" key="1">
    <citation type="submission" date="2018-04" db="EMBL/GenBank/DDBJ databases">
        <title>Transcriptome assembly of Sipha flava.</title>
        <authorList>
            <person name="Scully E.D."/>
            <person name="Geib S.M."/>
            <person name="Palmer N.A."/>
            <person name="Koch K."/>
            <person name="Bradshaw J."/>
            <person name="Heng-Moss T."/>
            <person name="Sarath G."/>
        </authorList>
    </citation>
    <scope>NUCLEOTIDE SEQUENCE</scope>
</reference>
<dbReference type="GO" id="GO:0015074">
    <property type="term" value="P:DNA integration"/>
    <property type="evidence" value="ECO:0007669"/>
    <property type="project" value="InterPro"/>
</dbReference>
<proteinExistence type="predicted"/>
<dbReference type="FunFam" id="3.30.420.10:FF:000032">
    <property type="entry name" value="Retrovirus-related Pol polyprotein from transposon 297-like Protein"/>
    <property type="match status" value="1"/>
</dbReference>
<evidence type="ECO:0000259" key="1">
    <source>
        <dbReference type="PROSITE" id="PS50994"/>
    </source>
</evidence>
<organism evidence="2">
    <name type="scientific">Sipha flava</name>
    <name type="common">yellow sugarcane aphid</name>
    <dbReference type="NCBI Taxonomy" id="143950"/>
    <lineage>
        <taxon>Eukaryota</taxon>
        <taxon>Metazoa</taxon>
        <taxon>Ecdysozoa</taxon>
        <taxon>Arthropoda</taxon>
        <taxon>Hexapoda</taxon>
        <taxon>Insecta</taxon>
        <taxon>Pterygota</taxon>
        <taxon>Neoptera</taxon>
        <taxon>Paraneoptera</taxon>
        <taxon>Hemiptera</taxon>
        <taxon>Sternorrhyncha</taxon>
        <taxon>Aphidomorpha</taxon>
        <taxon>Aphidoidea</taxon>
        <taxon>Aphididae</taxon>
        <taxon>Sipha</taxon>
    </lineage>
</organism>
<dbReference type="Gene3D" id="3.30.420.10">
    <property type="entry name" value="Ribonuclease H-like superfamily/Ribonuclease H"/>
    <property type="match status" value="1"/>
</dbReference>
<name>A0A2S2R2I3_9HEMI</name>
<dbReference type="InterPro" id="IPR036397">
    <property type="entry name" value="RNaseH_sf"/>
</dbReference>
<gene>
    <name evidence="2" type="primary">POL_10</name>
    <name evidence="2" type="ORF">g.65223</name>
</gene>
<dbReference type="AlphaFoldDB" id="A0A2S2R2I3"/>
<dbReference type="SUPFAM" id="SSF53098">
    <property type="entry name" value="Ribonuclease H-like"/>
    <property type="match status" value="1"/>
</dbReference>
<dbReference type="GO" id="GO:0003676">
    <property type="term" value="F:nucleic acid binding"/>
    <property type="evidence" value="ECO:0007669"/>
    <property type="project" value="InterPro"/>
</dbReference>
<dbReference type="PANTHER" id="PTHR37984:SF15">
    <property type="entry name" value="INTEGRASE CATALYTIC DOMAIN-CONTAINING PROTEIN"/>
    <property type="match status" value="1"/>
</dbReference>